<evidence type="ECO:0000256" key="1">
    <source>
        <dbReference type="SAM" id="Phobius"/>
    </source>
</evidence>
<accession>A0ABV5JQT5</accession>
<dbReference type="Proteomes" id="UP001589700">
    <property type="component" value="Unassembled WGS sequence"/>
</dbReference>
<sequence>MSDTPATPDQTAPSPQNAGLRTAVKLGGLALVALTVISVIAWTLADGVPGLWGAVMGAAIGGAFVLTTAVVVIATANTAPQTTAAILLGTWLLKLVVAIGIVAVIERFDFYSRPAFAVTIIAALIVVLAAETWGILKTRTPYVEPADPASP</sequence>
<dbReference type="RefSeq" id="WP_182631966.1">
    <property type="nucleotide sequence ID" value="NZ_JAALDM010000103.1"/>
</dbReference>
<name>A0ABV5JQT5_9ACTN</name>
<keyword evidence="1" id="KW-1133">Transmembrane helix</keyword>
<keyword evidence="3" id="KW-1185">Reference proteome</keyword>
<evidence type="ECO:0000313" key="2">
    <source>
        <dbReference type="EMBL" id="MFB9260049.1"/>
    </source>
</evidence>
<gene>
    <name evidence="2" type="ORF">ACFFVD_09555</name>
</gene>
<protein>
    <recommendedName>
        <fullName evidence="4">ATP synthase protein I</fullName>
    </recommendedName>
</protein>
<feature type="transmembrane region" description="Helical" evidence="1">
    <location>
        <begin position="111"/>
        <end position="130"/>
    </location>
</feature>
<feature type="transmembrane region" description="Helical" evidence="1">
    <location>
        <begin position="85"/>
        <end position="105"/>
    </location>
</feature>
<proteinExistence type="predicted"/>
<evidence type="ECO:0008006" key="4">
    <source>
        <dbReference type="Google" id="ProtNLM"/>
    </source>
</evidence>
<feature type="transmembrane region" description="Helical" evidence="1">
    <location>
        <begin position="26"/>
        <end position="45"/>
    </location>
</feature>
<keyword evidence="1" id="KW-0472">Membrane</keyword>
<comment type="caution">
    <text evidence="2">The sequence shown here is derived from an EMBL/GenBank/DDBJ whole genome shotgun (WGS) entry which is preliminary data.</text>
</comment>
<evidence type="ECO:0000313" key="3">
    <source>
        <dbReference type="Proteomes" id="UP001589700"/>
    </source>
</evidence>
<dbReference type="EMBL" id="JBHMDY010000004">
    <property type="protein sequence ID" value="MFB9260049.1"/>
    <property type="molecule type" value="Genomic_DNA"/>
</dbReference>
<reference evidence="2 3" key="1">
    <citation type="submission" date="2024-09" db="EMBL/GenBank/DDBJ databases">
        <authorList>
            <person name="Sun Q."/>
            <person name="Mori K."/>
        </authorList>
    </citation>
    <scope>NUCLEOTIDE SEQUENCE [LARGE SCALE GENOMIC DNA]</scope>
    <source>
        <strain evidence="2 3">CCM 7659</strain>
    </source>
</reference>
<organism evidence="2 3">
    <name type="scientific">Dietzia aerolata</name>
    <dbReference type="NCBI Taxonomy" id="595984"/>
    <lineage>
        <taxon>Bacteria</taxon>
        <taxon>Bacillati</taxon>
        <taxon>Actinomycetota</taxon>
        <taxon>Actinomycetes</taxon>
        <taxon>Mycobacteriales</taxon>
        <taxon>Dietziaceae</taxon>
        <taxon>Dietzia</taxon>
    </lineage>
</organism>
<feature type="transmembrane region" description="Helical" evidence="1">
    <location>
        <begin position="51"/>
        <end position="73"/>
    </location>
</feature>
<keyword evidence="1" id="KW-0812">Transmembrane</keyword>